<feature type="transmembrane region" description="Helical" evidence="1">
    <location>
        <begin position="25"/>
        <end position="46"/>
    </location>
</feature>
<reference evidence="3" key="1">
    <citation type="journal article" date="2017" name="Nat. Ecol. Evol.">
        <title>Genome expansion and lineage-specific genetic innovations in the forest pathogenic fungi Armillaria.</title>
        <authorList>
            <person name="Sipos G."/>
            <person name="Prasanna A.N."/>
            <person name="Walter M.C."/>
            <person name="O'Connor E."/>
            <person name="Balint B."/>
            <person name="Krizsan K."/>
            <person name="Kiss B."/>
            <person name="Hess J."/>
            <person name="Varga T."/>
            <person name="Slot J."/>
            <person name="Riley R."/>
            <person name="Boka B."/>
            <person name="Rigling D."/>
            <person name="Barry K."/>
            <person name="Lee J."/>
            <person name="Mihaltcheva S."/>
            <person name="LaButti K."/>
            <person name="Lipzen A."/>
            <person name="Waldron R."/>
            <person name="Moloney N.M."/>
            <person name="Sperisen C."/>
            <person name="Kredics L."/>
            <person name="Vagvoelgyi C."/>
            <person name="Patrignani A."/>
            <person name="Fitzpatrick D."/>
            <person name="Nagy I."/>
            <person name="Doyle S."/>
            <person name="Anderson J.B."/>
            <person name="Grigoriev I.V."/>
            <person name="Gueldener U."/>
            <person name="Muensterkoetter M."/>
            <person name="Nagy L.G."/>
        </authorList>
    </citation>
    <scope>NUCLEOTIDE SEQUENCE [LARGE SCALE GENOMIC DNA]</scope>
    <source>
        <strain evidence="3">Ar21-2</strain>
    </source>
</reference>
<keyword evidence="1" id="KW-0472">Membrane</keyword>
<protein>
    <submittedName>
        <fullName evidence="2">Uncharacterized protein</fullName>
    </submittedName>
</protein>
<gene>
    <name evidence="2" type="ORF">ARMGADRAFT_1031187</name>
</gene>
<keyword evidence="3" id="KW-1185">Reference proteome</keyword>
<keyword evidence="1" id="KW-0812">Transmembrane</keyword>
<dbReference type="AlphaFoldDB" id="A0A2H3DLG1"/>
<keyword evidence="1" id="KW-1133">Transmembrane helix</keyword>
<evidence type="ECO:0000313" key="3">
    <source>
        <dbReference type="Proteomes" id="UP000217790"/>
    </source>
</evidence>
<organism evidence="2 3">
    <name type="scientific">Armillaria gallica</name>
    <name type="common">Bulbous honey fungus</name>
    <name type="synonym">Armillaria bulbosa</name>
    <dbReference type="NCBI Taxonomy" id="47427"/>
    <lineage>
        <taxon>Eukaryota</taxon>
        <taxon>Fungi</taxon>
        <taxon>Dikarya</taxon>
        <taxon>Basidiomycota</taxon>
        <taxon>Agaricomycotina</taxon>
        <taxon>Agaricomycetes</taxon>
        <taxon>Agaricomycetidae</taxon>
        <taxon>Agaricales</taxon>
        <taxon>Marasmiineae</taxon>
        <taxon>Physalacriaceae</taxon>
        <taxon>Armillaria</taxon>
    </lineage>
</organism>
<feature type="transmembrane region" description="Helical" evidence="1">
    <location>
        <begin position="58"/>
        <end position="79"/>
    </location>
</feature>
<dbReference type="InParanoid" id="A0A2H3DLG1"/>
<proteinExistence type="predicted"/>
<dbReference type="Proteomes" id="UP000217790">
    <property type="component" value="Unassembled WGS sequence"/>
</dbReference>
<name>A0A2H3DLG1_ARMGA</name>
<dbReference type="EMBL" id="KZ293659">
    <property type="protein sequence ID" value="PBK92312.1"/>
    <property type="molecule type" value="Genomic_DNA"/>
</dbReference>
<evidence type="ECO:0000256" key="1">
    <source>
        <dbReference type="SAM" id="Phobius"/>
    </source>
</evidence>
<accession>A0A2H3DLG1</accession>
<sequence length="150" mass="16352">MASHPSEFSLQNCSAMLKMTSFESLLYGVLALIQDSGYTLPLWFLQSGQNDDSTQEAIYIYTSGWMLLSLMAFMLNILLTNCMARLLRIRSGGAGSSVVTDGCFGLFEMATTPPSENGLVPILAIARVPSDVTMQESLLLVPFEVQDSIP</sequence>
<evidence type="ECO:0000313" key="2">
    <source>
        <dbReference type="EMBL" id="PBK92312.1"/>
    </source>
</evidence>